<dbReference type="PANTHER" id="PTHR11922:SF2">
    <property type="entry name" value="GMP SYNTHASE [GLUTAMINE-HYDROLYZING]"/>
    <property type="match status" value="1"/>
</dbReference>
<evidence type="ECO:0000313" key="14">
    <source>
        <dbReference type="Proteomes" id="UP000816034"/>
    </source>
</evidence>
<feature type="domain" description="GMPS ATP-PPase" evidence="12">
    <location>
        <begin position="244"/>
        <end position="432"/>
    </location>
</feature>
<dbReference type="GO" id="GO:0005524">
    <property type="term" value="F:ATP binding"/>
    <property type="evidence" value="ECO:0007669"/>
    <property type="project" value="UniProtKB-UniRule"/>
</dbReference>
<dbReference type="FunFam" id="3.40.50.620:FF:000001">
    <property type="entry name" value="GMP synthase [glutamine-hydrolyzing]"/>
    <property type="match status" value="1"/>
</dbReference>
<evidence type="ECO:0000256" key="8">
    <source>
        <dbReference type="ARBA" id="ARBA00022840"/>
    </source>
</evidence>
<dbReference type="GO" id="GO:0003921">
    <property type="term" value="F:GMP synthase activity"/>
    <property type="evidence" value="ECO:0007669"/>
    <property type="project" value="InterPro"/>
</dbReference>
<dbReference type="PANTHER" id="PTHR11922">
    <property type="entry name" value="GMP SYNTHASE-RELATED"/>
    <property type="match status" value="1"/>
</dbReference>
<keyword evidence="4" id="KW-0436">Ligase</keyword>
<evidence type="ECO:0000256" key="5">
    <source>
        <dbReference type="ARBA" id="ARBA00022741"/>
    </source>
</evidence>
<dbReference type="EMBL" id="PYSW02000046">
    <property type="protein sequence ID" value="KAG2374392.1"/>
    <property type="molecule type" value="Genomic_DNA"/>
</dbReference>
<feature type="binding site" evidence="11">
    <location>
        <begin position="272"/>
        <end position="278"/>
    </location>
    <ligand>
        <name>ATP</name>
        <dbReference type="ChEBI" id="CHEBI:30616"/>
    </ligand>
</feature>
<dbReference type="CDD" id="cd01997">
    <property type="entry name" value="GMP_synthase_C"/>
    <property type="match status" value="1"/>
</dbReference>
<dbReference type="InterPro" id="IPR025777">
    <property type="entry name" value="GMPS_ATP_PPase_dom"/>
</dbReference>
<dbReference type="SUPFAM" id="SSF54810">
    <property type="entry name" value="GMP synthetase C-terminal dimerisation domain"/>
    <property type="match status" value="1"/>
</dbReference>
<dbReference type="SUPFAM" id="SSF52317">
    <property type="entry name" value="Class I glutamine amidotransferase-like"/>
    <property type="match status" value="1"/>
</dbReference>
<dbReference type="RefSeq" id="XP_044543566.1">
    <property type="nucleotide sequence ID" value="XM_044686564.1"/>
</dbReference>
<evidence type="ECO:0000256" key="3">
    <source>
        <dbReference type="ARBA" id="ARBA00021562"/>
    </source>
</evidence>
<dbReference type="GO" id="GO:0005829">
    <property type="term" value="C:cytosol"/>
    <property type="evidence" value="ECO:0007669"/>
    <property type="project" value="TreeGrafter"/>
</dbReference>
<dbReference type="InterPro" id="IPR004739">
    <property type="entry name" value="GMP_synth_GATase"/>
</dbReference>
<dbReference type="SUPFAM" id="SSF52402">
    <property type="entry name" value="Adenine nucleotide alpha hydrolases-like"/>
    <property type="match status" value="1"/>
</dbReference>
<dbReference type="Gene3D" id="3.40.50.880">
    <property type="match status" value="1"/>
</dbReference>
<keyword evidence="6 11" id="KW-0332">GMP biosynthesis</keyword>
<evidence type="ECO:0000256" key="4">
    <source>
        <dbReference type="ARBA" id="ARBA00022598"/>
    </source>
</evidence>
<dbReference type="CDD" id="cd01742">
    <property type="entry name" value="GATase1_GMP_Synthase"/>
    <property type="match status" value="1"/>
</dbReference>
<evidence type="ECO:0000256" key="11">
    <source>
        <dbReference type="PROSITE-ProRule" id="PRU00886"/>
    </source>
</evidence>
<dbReference type="Gene3D" id="3.40.50.620">
    <property type="entry name" value="HUPs"/>
    <property type="match status" value="1"/>
</dbReference>
<dbReference type="FunFam" id="3.30.300.10:FF:000002">
    <property type="entry name" value="GMP synthase [glutamine-hydrolyzing]"/>
    <property type="match status" value="1"/>
</dbReference>
<dbReference type="HAMAP" id="MF_00344">
    <property type="entry name" value="GMP_synthase"/>
    <property type="match status" value="1"/>
</dbReference>
<dbReference type="Proteomes" id="UP000816034">
    <property type="component" value="Unassembled WGS sequence"/>
</dbReference>
<dbReference type="Gene3D" id="3.30.300.10">
    <property type="match status" value="1"/>
</dbReference>
<dbReference type="NCBIfam" id="TIGR00884">
    <property type="entry name" value="guaA_Cterm"/>
    <property type="match status" value="1"/>
</dbReference>
<accession>A0AA88KIZ7</accession>
<evidence type="ECO:0000256" key="10">
    <source>
        <dbReference type="ARBA" id="ARBA00031356"/>
    </source>
</evidence>
<keyword evidence="14" id="KW-1185">Reference proteome</keyword>
<dbReference type="Pfam" id="PF00958">
    <property type="entry name" value="GMP_synt_C"/>
    <property type="match status" value="1"/>
</dbReference>
<keyword evidence="9" id="KW-0315">Glutamine amidotransferase</keyword>
<dbReference type="NCBIfam" id="NF000848">
    <property type="entry name" value="PRK00074.1"/>
    <property type="match status" value="1"/>
</dbReference>
<dbReference type="AlphaFoldDB" id="A0AA88KIZ7"/>
<keyword evidence="8 11" id="KW-0067">ATP-binding</keyword>
<sequence>MSQPQTSVCSHSTTTTTTFSESLPPLLQHEKIIIIDFGSQYTQLIARKIRELNVYSEIYPFDKLERHVKEKKNLDEFFERVRGVILSGSHHSVDDENSPRVYDEVWKYIQDKSVPLLGICFGAQLLAYLHGEKVVSAVVREYGRAHLHVTDPECELFKGHECSDKIDQSQIWMSHGDTIFIENEPSSSQLQVVAKTNSIPVATFKIKSKNMYGVQFHPEVHHSIYGSVLLRNFLVNACGCKLEWTPAHFIDETVQNLKSTIGESDHVVMALSGGVDSTVAAVLLQKAVGNRLHCIFVDNGLLRMNEFEQVLQTYKENLHLNVKGIDASQLFYDALKDVSDPEKKRKIIGAKFIEVFEKEAHQITGVKYLGQGTIYPDVVESIGGSTIKSHHNVGGLPEKMNIKVVEPLRLLFKDEVRRVGKELGVPDSILNRHPFPGPGLAIRILGDITAEKVTLLQKVDHIYITALKEEGLYDQIWQAGAILLPVQSVGVQGDSRTYEKVVALRAVTSVDGMTADIFHFPSWDFLGKVSNKIINEVRGVNRVVYDISTKPPSTIEWE</sequence>
<dbReference type="NCBIfam" id="TIGR00888">
    <property type="entry name" value="guaA_Nterm"/>
    <property type="match status" value="1"/>
</dbReference>
<dbReference type="PROSITE" id="PS51273">
    <property type="entry name" value="GATASE_TYPE_1"/>
    <property type="match status" value="1"/>
</dbReference>
<dbReference type="Pfam" id="PF02540">
    <property type="entry name" value="NAD_synthase"/>
    <property type="match status" value="1"/>
</dbReference>
<dbReference type="EC" id="6.3.5.2" evidence="2"/>
<dbReference type="InterPro" id="IPR014729">
    <property type="entry name" value="Rossmann-like_a/b/a_fold"/>
</dbReference>
<evidence type="ECO:0000313" key="13">
    <source>
        <dbReference type="EMBL" id="KAG2374392.1"/>
    </source>
</evidence>
<evidence type="ECO:0000256" key="1">
    <source>
        <dbReference type="ARBA" id="ARBA00005153"/>
    </source>
</evidence>
<evidence type="ECO:0000256" key="6">
    <source>
        <dbReference type="ARBA" id="ARBA00022749"/>
    </source>
</evidence>
<dbReference type="InterPro" id="IPR029062">
    <property type="entry name" value="Class_I_gatase-like"/>
</dbReference>
<dbReference type="InterPro" id="IPR022310">
    <property type="entry name" value="NAD/GMP_synthase"/>
</dbReference>
<dbReference type="GeneID" id="68103416"/>
<protein>
    <recommendedName>
        <fullName evidence="3">GMP synthase [glutamine-hydrolyzing]</fullName>
        <ecNumber evidence="2">6.3.5.2</ecNumber>
    </recommendedName>
    <alternativeName>
        <fullName evidence="10">Glutamine amidotransferase</fullName>
    </alternativeName>
</protein>
<comment type="pathway">
    <text evidence="1">Purine metabolism; GMP biosynthesis; GMP from XMP (L-Gln route): step 1/1.</text>
</comment>
<evidence type="ECO:0000256" key="9">
    <source>
        <dbReference type="ARBA" id="ARBA00022962"/>
    </source>
</evidence>
<reference evidence="13 14" key="1">
    <citation type="journal article" date="2018" name="BMC Genomics">
        <title>The genome of Naegleria lovaniensis, the basis for a comparative approach to unravel pathogenicity factors of the human pathogenic amoeba N. fowleri.</title>
        <authorList>
            <person name="Liechti N."/>
            <person name="Schurch N."/>
            <person name="Bruggmann R."/>
            <person name="Wittwer M."/>
        </authorList>
    </citation>
    <scope>NUCLEOTIDE SEQUENCE [LARGE SCALE GENOMIC DNA]</scope>
    <source>
        <strain evidence="13 14">ATCC 30569</strain>
    </source>
</reference>
<name>A0AA88KIZ7_NAELO</name>
<keyword evidence="5 11" id="KW-0547">Nucleotide-binding</keyword>
<dbReference type="InterPro" id="IPR017926">
    <property type="entry name" value="GATASE"/>
</dbReference>
<evidence type="ECO:0000256" key="7">
    <source>
        <dbReference type="ARBA" id="ARBA00022755"/>
    </source>
</evidence>
<dbReference type="InterPro" id="IPR001674">
    <property type="entry name" value="GMP_synth_C"/>
</dbReference>
<comment type="caution">
    <text evidence="13">The sequence shown here is derived from an EMBL/GenBank/DDBJ whole genome shotgun (WGS) entry which is preliminary data.</text>
</comment>
<gene>
    <name evidence="13" type="ORF">C9374_010962</name>
</gene>
<evidence type="ECO:0000259" key="12">
    <source>
        <dbReference type="PROSITE" id="PS51553"/>
    </source>
</evidence>
<proteinExistence type="inferred from homology"/>
<dbReference type="Pfam" id="PF00117">
    <property type="entry name" value="GATase"/>
    <property type="match status" value="1"/>
</dbReference>
<dbReference type="InterPro" id="IPR022955">
    <property type="entry name" value="GMP_synthase"/>
</dbReference>
<dbReference type="PROSITE" id="PS51553">
    <property type="entry name" value="GMPS_ATP_PPASE"/>
    <property type="match status" value="1"/>
</dbReference>
<keyword evidence="7 11" id="KW-0658">Purine biosynthesis</keyword>
<evidence type="ECO:0000256" key="2">
    <source>
        <dbReference type="ARBA" id="ARBA00012746"/>
    </source>
</evidence>
<organism evidence="13 14">
    <name type="scientific">Naegleria lovaniensis</name>
    <name type="common">Amoeba</name>
    <dbReference type="NCBI Taxonomy" id="51637"/>
    <lineage>
        <taxon>Eukaryota</taxon>
        <taxon>Discoba</taxon>
        <taxon>Heterolobosea</taxon>
        <taxon>Tetramitia</taxon>
        <taxon>Eutetramitia</taxon>
        <taxon>Vahlkampfiidae</taxon>
        <taxon>Naegleria</taxon>
    </lineage>
</organism>